<dbReference type="GO" id="GO:0050660">
    <property type="term" value="F:flavin adenine dinucleotide binding"/>
    <property type="evidence" value="ECO:0007669"/>
    <property type="project" value="InterPro"/>
</dbReference>
<evidence type="ECO:0000256" key="8">
    <source>
        <dbReference type="ARBA" id="ARBA00038313"/>
    </source>
</evidence>
<keyword evidence="5" id="KW-0521">NADP</keyword>
<keyword evidence="3" id="KW-0288">FMN</keyword>
<organism evidence="15 16">
    <name type="scientific">Polarella glacialis</name>
    <name type="common">Dinoflagellate</name>
    <dbReference type="NCBI Taxonomy" id="89957"/>
    <lineage>
        <taxon>Eukaryota</taxon>
        <taxon>Sar</taxon>
        <taxon>Alveolata</taxon>
        <taxon>Dinophyceae</taxon>
        <taxon>Suessiales</taxon>
        <taxon>Suessiaceae</taxon>
        <taxon>Polarella</taxon>
    </lineage>
</organism>
<comment type="caution">
    <text evidence="15">The sequence shown here is derived from an EMBL/GenBank/DDBJ whole genome shotgun (WGS) entry which is preliminary data.</text>
</comment>
<evidence type="ECO:0000256" key="9">
    <source>
        <dbReference type="ARBA" id="ARBA00038890"/>
    </source>
</evidence>
<evidence type="ECO:0000256" key="12">
    <source>
        <dbReference type="ARBA" id="ARBA00048934"/>
    </source>
</evidence>
<feature type="non-terminal residue" evidence="15">
    <location>
        <position position="454"/>
    </location>
</feature>
<evidence type="ECO:0000256" key="4">
    <source>
        <dbReference type="ARBA" id="ARBA00022694"/>
    </source>
</evidence>
<dbReference type="EC" id="1.3.1.88" evidence="9"/>
<keyword evidence="4" id="KW-0819">tRNA processing</keyword>
<dbReference type="InterPro" id="IPR035587">
    <property type="entry name" value="DUS-like_FMN-bd"/>
</dbReference>
<dbReference type="EMBL" id="CAJNNV010028287">
    <property type="protein sequence ID" value="CAE8623992.1"/>
    <property type="molecule type" value="Genomic_DNA"/>
</dbReference>
<dbReference type="Proteomes" id="UP000654075">
    <property type="component" value="Unassembled WGS sequence"/>
</dbReference>
<evidence type="ECO:0000313" key="16">
    <source>
        <dbReference type="Proteomes" id="UP000654075"/>
    </source>
</evidence>
<proteinExistence type="inferred from homology"/>
<keyword evidence="6" id="KW-0560">Oxidoreductase</keyword>
<accession>A0A813GMU1</accession>
<keyword evidence="2" id="KW-0285">Flavoprotein</keyword>
<dbReference type="OrthoDB" id="272303at2759"/>
<evidence type="ECO:0000256" key="13">
    <source>
        <dbReference type="ARBA" id="ARBA00049467"/>
    </source>
</evidence>
<evidence type="ECO:0000259" key="14">
    <source>
        <dbReference type="Pfam" id="PF01207"/>
    </source>
</evidence>
<evidence type="ECO:0000256" key="1">
    <source>
        <dbReference type="ARBA" id="ARBA00001917"/>
    </source>
</evidence>
<dbReference type="PROSITE" id="PS01136">
    <property type="entry name" value="UPF0034"/>
    <property type="match status" value="1"/>
</dbReference>
<dbReference type="InterPro" id="IPR013785">
    <property type="entry name" value="Aldolase_TIM"/>
</dbReference>
<gene>
    <name evidence="15" type="ORF">PGLA1383_LOCUS41186</name>
</gene>
<evidence type="ECO:0000313" key="15">
    <source>
        <dbReference type="EMBL" id="CAE8623992.1"/>
    </source>
</evidence>
<keyword evidence="16" id="KW-1185">Reference proteome</keyword>
<evidence type="ECO:0000256" key="11">
    <source>
        <dbReference type="ARBA" id="ARBA00047652"/>
    </source>
</evidence>
<dbReference type="PANTHER" id="PTHR11082">
    <property type="entry name" value="TRNA-DIHYDROURIDINE SYNTHASE"/>
    <property type="match status" value="1"/>
</dbReference>
<evidence type="ECO:0000256" key="10">
    <source>
        <dbReference type="ARBA" id="ARBA00047287"/>
    </source>
</evidence>
<dbReference type="Pfam" id="PF01207">
    <property type="entry name" value="Dus"/>
    <property type="match status" value="1"/>
</dbReference>
<evidence type="ECO:0000256" key="7">
    <source>
        <dbReference type="ARBA" id="ARBA00023027"/>
    </source>
</evidence>
<sequence length="454" mass="48964">MAAAEATASCPATTEDGAELGGLEVCAARVLPLGLKAPVLAMAPMVTQSDRAFRRLVRAHGCTLCYTEMLVAKEFAESGAYRQNALGDGVREDDHPLVVQFAAGLDHKDWLLAAALAAQEMGVDAIDVNLGCPQRRAREGGYGAWLAADVEAWPAIAAMIRACTSSPELKIPVFCKIRLQSTLEATVTLARMLEDAGCALLAIHGRRLESESNRRGGAADLDAIGAVRSALRRMPVLSNGNVRRASDISENLRVTACEGVMCAEQLLRDPALFQRSFQPQASPTILELTDEYLAHCMEVDTENQSSREQFTVWAARDVDVAIHHLRSMLTGCVGKKETPPPDTEALLSASLALNARFFFGWWRLKQAENLAEVRACYEERRSSLQPVVGKESKSKNKTHSTGGRLRLGAVRGDAFQGELVSISEPDAWSCCNRRNSLASSADGSCGKQGLALPV</sequence>
<keyword evidence="7" id="KW-0520">NAD</keyword>
<comment type="cofactor">
    <cofactor evidence="1">
        <name>FMN</name>
        <dbReference type="ChEBI" id="CHEBI:58210"/>
    </cofactor>
</comment>
<dbReference type="GO" id="GO:0017150">
    <property type="term" value="F:tRNA dihydrouridine synthase activity"/>
    <property type="evidence" value="ECO:0007669"/>
    <property type="project" value="InterPro"/>
</dbReference>
<feature type="domain" description="DUS-like FMN-binding" evidence="14">
    <location>
        <begin position="42"/>
        <end position="278"/>
    </location>
</feature>
<comment type="catalytic activity">
    <reaction evidence="12">
        <text>5,6-dihydrouridine(16) in tRNA + NAD(+) = uridine(16) in tRNA + NADH + H(+)</text>
        <dbReference type="Rhea" id="RHEA:53380"/>
        <dbReference type="Rhea" id="RHEA-COMP:13543"/>
        <dbReference type="Rhea" id="RHEA-COMP:13544"/>
        <dbReference type="ChEBI" id="CHEBI:15378"/>
        <dbReference type="ChEBI" id="CHEBI:57540"/>
        <dbReference type="ChEBI" id="CHEBI:57945"/>
        <dbReference type="ChEBI" id="CHEBI:65315"/>
        <dbReference type="ChEBI" id="CHEBI:74443"/>
        <dbReference type="EC" id="1.3.1.88"/>
    </reaction>
    <physiologicalReaction direction="right-to-left" evidence="12">
        <dbReference type="Rhea" id="RHEA:53382"/>
    </physiologicalReaction>
</comment>
<dbReference type="Gene3D" id="3.20.20.70">
    <property type="entry name" value="Aldolase class I"/>
    <property type="match status" value="1"/>
</dbReference>
<dbReference type="CDD" id="cd02801">
    <property type="entry name" value="DUS_like_FMN"/>
    <property type="match status" value="1"/>
</dbReference>
<comment type="similarity">
    <text evidence="8">Belongs to the Dus family. Dus1 subfamily.</text>
</comment>
<reference evidence="15" key="1">
    <citation type="submission" date="2021-02" db="EMBL/GenBank/DDBJ databases">
        <authorList>
            <person name="Dougan E. K."/>
            <person name="Rhodes N."/>
            <person name="Thang M."/>
            <person name="Chan C."/>
        </authorList>
    </citation>
    <scope>NUCLEOTIDE SEQUENCE</scope>
</reference>
<evidence type="ECO:0000256" key="6">
    <source>
        <dbReference type="ARBA" id="ARBA00023002"/>
    </source>
</evidence>
<dbReference type="PANTHER" id="PTHR11082:SF5">
    <property type="entry name" value="TRNA-DIHYDROURIDINE(16_17) SYNTHASE [NAD(P)(+)]-LIKE"/>
    <property type="match status" value="1"/>
</dbReference>
<protein>
    <recommendedName>
        <fullName evidence="9">tRNA-dihydrouridine(16/17) synthase [NAD(P)(+)]</fullName>
        <ecNumber evidence="9">1.3.1.88</ecNumber>
    </recommendedName>
</protein>
<comment type="catalytic activity">
    <reaction evidence="10">
        <text>5,6-dihydrouridine(17) in tRNA + NAD(+) = uridine(17) in tRNA + NADH + H(+)</text>
        <dbReference type="Rhea" id="RHEA:53372"/>
        <dbReference type="Rhea" id="RHEA-COMP:13541"/>
        <dbReference type="Rhea" id="RHEA-COMP:13542"/>
        <dbReference type="ChEBI" id="CHEBI:15378"/>
        <dbReference type="ChEBI" id="CHEBI:57540"/>
        <dbReference type="ChEBI" id="CHEBI:57945"/>
        <dbReference type="ChEBI" id="CHEBI:65315"/>
        <dbReference type="ChEBI" id="CHEBI:74443"/>
        <dbReference type="EC" id="1.3.1.88"/>
    </reaction>
    <physiologicalReaction direction="right-to-left" evidence="10">
        <dbReference type="Rhea" id="RHEA:53374"/>
    </physiologicalReaction>
</comment>
<evidence type="ECO:0000256" key="2">
    <source>
        <dbReference type="ARBA" id="ARBA00022630"/>
    </source>
</evidence>
<dbReference type="AlphaFoldDB" id="A0A813GMU1"/>
<evidence type="ECO:0000256" key="3">
    <source>
        <dbReference type="ARBA" id="ARBA00022643"/>
    </source>
</evidence>
<evidence type="ECO:0000256" key="5">
    <source>
        <dbReference type="ARBA" id="ARBA00022857"/>
    </source>
</evidence>
<comment type="catalytic activity">
    <reaction evidence="11">
        <text>5,6-dihydrouridine(16) in tRNA + NADP(+) = uridine(16) in tRNA + NADPH + H(+)</text>
        <dbReference type="Rhea" id="RHEA:53376"/>
        <dbReference type="Rhea" id="RHEA-COMP:13543"/>
        <dbReference type="Rhea" id="RHEA-COMP:13544"/>
        <dbReference type="ChEBI" id="CHEBI:15378"/>
        <dbReference type="ChEBI" id="CHEBI:57783"/>
        <dbReference type="ChEBI" id="CHEBI:58349"/>
        <dbReference type="ChEBI" id="CHEBI:65315"/>
        <dbReference type="ChEBI" id="CHEBI:74443"/>
        <dbReference type="EC" id="1.3.1.88"/>
    </reaction>
    <physiologicalReaction direction="right-to-left" evidence="11">
        <dbReference type="Rhea" id="RHEA:53378"/>
    </physiologicalReaction>
</comment>
<dbReference type="InterPro" id="IPR018517">
    <property type="entry name" value="tRNA_hU_synthase_CS"/>
</dbReference>
<dbReference type="SUPFAM" id="SSF51395">
    <property type="entry name" value="FMN-linked oxidoreductases"/>
    <property type="match status" value="1"/>
</dbReference>
<comment type="catalytic activity">
    <reaction evidence="13">
        <text>5,6-dihydrouridine(17) in tRNA + NADP(+) = uridine(17) in tRNA + NADPH + H(+)</text>
        <dbReference type="Rhea" id="RHEA:53368"/>
        <dbReference type="Rhea" id="RHEA-COMP:13541"/>
        <dbReference type="Rhea" id="RHEA-COMP:13542"/>
        <dbReference type="ChEBI" id="CHEBI:15378"/>
        <dbReference type="ChEBI" id="CHEBI:57783"/>
        <dbReference type="ChEBI" id="CHEBI:58349"/>
        <dbReference type="ChEBI" id="CHEBI:65315"/>
        <dbReference type="ChEBI" id="CHEBI:74443"/>
        <dbReference type="EC" id="1.3.1.88"/>
    </reaction>
    <physiologicalReaction direction="right-to-left" evidence="13">
        <dbReference type="Rhea" id="RHEA:53370"/>
    </physiologicalReaction>
</comment>
<name>A0A813GMU1_POLGL</name>